<name>A0A6N8TNV3_SHIZO</name>
<evidence type="ECO:0000313" key="2">
    <source>
        <dbReference type="EMBL" id="MXO02834.1"/>
    </source>
</evidence>
<dbReference type="Proteomes" id="UP000440304">
    <property type="component" value="Unassembled WGS sequence"/>
</dbReference>
<evidence type="ECO:0000256" key="1">
    <source>
        <dbReference type="SAM" id="Coils"/>
    </source>
</evidence>
<dbReference type="AlphaFoldDB" id="A0A6N8TNV3"/>
<evidence type="ECO:0000313" key="3">
    <source>
        <dbReference type="Proteomes" id="UP000440304"/>
    </source>
</evidence>
<gene>
    <name evidence="2" type="ORF">GR156_21235</name>
</gene>
<sequence length="130" mass="15500">MSGGSGSERDEERTLTKRLQDLQAQMNRLEVEDDMYLKRAYDDPAEAEERMVAYRDDNGEDALFVALRERPELFGDYPRDKARFDDAYQARKQLPVTFANYRRLRDDSDILQVQLQRLQREREDDLHPER</sequence>
<protein>
    <submittedName>
        <fullName evidence="2">Uncharacterized protein</fullName>
    </submittedName>
</protein>
<accession>A0A6N8TNV3</accession>
<comment type="caution">
    <text evidence="2">The sequence shown here is derived from an EMBL/GenBank/DDBJ whole genome shotgun (WGS) entry which is preliminary data.</text>
</comment>
<dbReference type="RefSeq" id="WP_160788017.1">
    <property type="nucleotide sequence ID" value="NZ_CP086614.1"/>
</dbReference>
<dbReference type="OrthoDB" id="8420713at2"/>
<reference evidence="2 3" key="1">
    <citation type="submission" date="2019-12" db="EMBL/GenBank/DDBJ databases">
        <title>Shinella granuli gen. nov., sp. nov., and proposal of the reclassification of Zoogloea ramigera ATCC 19623 as Shinella zoogloeoides sp. nov.</title>
        <authorList>
            <person name="Gao J."/>
        </authorList>
    </citation>
    <scope>NUCLEOTIDE SEQUENCE [LARGE SCALE GENOMIC DNA]</scope>
    <source>
        <strain evidence="2 3">DSM 287</strain>
    </source>
</reference>
<dbReference type="EMBL" id="WUML01000033">
    <property type="protein sequence ID" value="MXO02834.1"/>
    <property type="molecule type" value="Genomic_DNA"/>
</dbReference>
<keyword evidence="1" id="KW-0175">Coiled coil</keyword>
<organism evidence="2 3">
    <name type="scientific">Shinella zoogloeoides</name>
    <name type="common">Crabtreella saccharophila</name>
    <dbReference type="NCBI Taxonomy" id="352475"/>
    <lineage>
        <taxon>Bacteria</taxon>
        <taxon>Pseudomonadati</taxon>
        <taxon>Pseudomonadota</taxon>
        <taxon>Alphaproteobacteria</taxon>
        <taxon>Hyphomicrobiales</taxon>
        <taxon>Rhizobiaceae</taxon>
        <taxon>Shinella</taxon>
    </lineage>
</organism>
<feature type="coiled-coil region" evidence="1">
    <location>
        <begin position="12"/>
        <end position="39"/>
    </location>
</feature>
<proteinExistence type="predicted"/>